<name>A0A0T5YWS1_9GAMM</name>
<evidence type="ECO:0000313" key="2">
    <source>
        <dbReference type="EMBL" id="KRT55120.1"/>
    </source>
</evidence>
<dbReference type="EMBL" id="LDXT01000083">
    <property type="protein sequence ID" value="KRT55120.1"/>
    <property type="molecule type" value="Genomic_DNA"/>
</dbReference>
<evidence type="ECO:0000313" key="4">
    <source>
        <dbReference type="Proteomes" id="UP000051276"/>
    </source>
</evidence>
<dbReference type="EMBL" id="LMXI01000008">
    <property type="protein sequence ID" value="KRT60200.1"/>
    <property type="molecule type" value="Genomic_DNA"/>
</dbReference>
<feature type="region of interest" description="Disordered" evidence="1">
    <location>
        <begin position="180"/>
        <end position="212"/>
    </location>
</feature>
<dbReference type="STRING" id="54398.Ga0074115_11415"/>
<sequence length="276" mass="31832">MSYLNLTNLIRQWETVMKKLSGALLATAGFLFAFAVEARPVWQDDKIDVEIVSDYGQEFPKYEIDGDGKTHRAYLEARKGKNYTIRITNNSDERIGLVITVDGRNIISGEKSNLKPHERMYVLGPYQQAEYEGWRTSKKRVNRFYFTSIDDSYADAWGDRTAMGVIAVAVFKGKKPDIPYDNYPRRQEKRRALRRRGADTLETAPGTGFGESEYSPVRTVHFKPRSKASEKHFIKYEWRRTLCSKGVIDCQITRNRFWPDEWDSGFAPFPPGRGGF</sequence>
<evidence type="ECO:0000256" key="1">
    <source>
        <dbReference type="SAM" id="MobiDB-lite"/>
    </source>
</evidence>
<reference evidence="4 5" key="1">
    <citation type="submission" date="2015-11" db="EMBL/GenBank/DDBJ databases">
        <title>The genome of Candidatus Endoriftia persephone in Ridgeia piscesae and population structure of the North Eastern Pacific vestimentiferan symbionts.</title>
        <authorList>
            <person name="Perez M."/>
            <person name="Juniper K.S."/>
        </authorList>
    </citation>
    <scope>NUCLEOTIDE SEQUENCE [LARGE SCALE GENOMIC DNA]</scope>
    <source>
        <strain evidence="3">Ind10</strain>
        <strain evidence="2">Ind11</strain>
    </source>
</reference>
<dbReference type="OrthoDB" id="5393649at2"/>
<dbReference type="Proteomes" id="UP000051276">
    <property type="component" value="Unassembled WGS sequence"/>
</dbReference>
<keyword evidence="5" id="KW-1185">Reference proteome</keyword>
<gene>
    <name evidence="2" type="ORF">Ga0074115_11415</name>
    <name evidence="3" type="ORF">Ga0076813_16866</name>
</gene>
<dbReference type="Proteomes" id="UP000051634">
    <property type="component" value="Unassembled WGS sequence"/>
</dbReference>
<dbReference type="AlphaFoldDB" id="A0A0T5YWS1"/>
<evidence type="ECO:0000313" key="3">
    <source>
        <dbReference type="EMBL" id="KRT60200.1"/>
    </source>
</evidence>
<proteinExistence type="predicted"/>
<accession>A0A0T5YWS1</accession>
<protein>
    <submittedName>
        <fullName evidence="2">Uncharacterized protein</fullName>
    </submittedName>
</protein>
<comment type="caution">
    <text evidence="2">The sequence shown here is derived from an EMBL/GenBank/DDBJ whole genome shotgun (WGS) entry which is preliminary data.</text>
</comment>
<evidence type="ECO:0000313" key="5">
    <source>
        <dbReference type="Proteomes" id="UP000051634"/>
    </source>
</evidence>
<organism evidence="2 5">
    <name type="scientific">endosymbiont of Ridgeia piscesae</name>
    <dbReference type="NCBI Taxonomy" id="54398"/>
    <lineage>
        <taxon>Bacteria</taxon>
        <taxon>Pseudomonadati</taxon>
        <taxon>Pseudomonadota</taxon>
        <taxon>Gammaproteobacteria</taxon>
        <taxon>sulfur-oxidizing symbionts</taxon>
    </lineage>
</organism>